<feature type="domain" description="Ribonucleotide reductase large subunit N-terminal" evidence="6">
    <location>
        <begin position="23"/>
        <end position="102"/>
    </location>
</feature>
<dbReference type="InterPro" id="IPR013509">
    <property type="entry name" value="RNR_lsu_N"/>
</dbReference>
<dbReference type="Pfam" id="PF00317">
    <property type="entry name" value="Ribonuc_red_lgN"/>
    <property type="match status" value="1"/>
</dbReference>
<dbReference type="Gene3D" id="3.20.70.20">
    <property type="match status" value="1"/>
</dbReference>
<organism evidence="8">
    <name type="scientific">marine sediment metagenome</name>
    <dbReference type="NCBI Taxonomy" id="412755"/>
    <lineage>
        <taxon>unclassified sequences</taxon>
        <taxon>metagenomes</taxon>
        <taxon>ecological metagenomes</taxon>
    </lineage>
</organism>
<gene>
    <name evidence="8" type="ORF">LCGC14_1950830</name>
</gene>
<name>A0A0F9FHH9_9ZZZZ</name>
<accession>A0A0F9FHH9</accession>
<evidence type="ECO:0000256" key="1">
    <source>
        <dbReference type="ARBA" id="ARBA00001922"/>
    </source>
</evidence>
<evidence type="ECO:0000256" key="3">
    <source>
        <dbReference type="ARBA" id="ARBA00023002"/>
    </source>
</evidence>
<dbReference type="GO" id="GO:0031419">
    <property type="term" value="F:cobalamin binding"/>
    <property type="evidence" value="ECO:0007669"/>
    <property type="project" value="UniProtKB-KW"/>
</dbReference>
<proteinExistence type="predicted"/>
<evidence type="ECO:0000256" key="4">
    <source>
        <dbReference type="ARBA" id="ARBA00023285"/>
    </source>
</evidence>
<dbReference type="PANTHER" id="PTHR43371">
    <property type="entry name" value="VITAMIN B12-DEPENDENT RIBONUCLEOTIDE REDUCTASE"/>
    <property type="match status" value="1"/>
</dbReference>
<feature type="compositionally biased region" description="Polar residues" evidence="5">
    <location>
        <begin position="10"/>
        <end position="20"/>
    </location>
</feature>
<dbReference type="GO" id="GO:0004748">
    <property type="term" value="F:ribonucleoside-diphosphate reductase activity, thioredoxin disulfide as acceptor"/>
    <property type="evidence" value="ECO:0007669"/>
    <property type="project" value="InterPro"/>
</dbReference>
<sequence length="336" mass="37600">MMHAPKAQHTHVSLPTDEQINESFSENALKMMRKRYLRKNEAGDYETPSQMMHRVTRALAEVERDYGGDDAFINKTKQKFFEVMARKEFTPAGRTITNAGSGTALVANCIVLPIHDTMESIFQTLKDAALLQQSGAGLGFSLDELRPAMSPTIRSKGVSSGPVSFLKIYNEAFGTIKQQGRHGANMAMMSVDHPDILDFVRAKEEEGEIRNFNISVKATDEFMEQLVHDSDAQWYCTWNGEKMKPHRVLRHPNGSVYSVEEIDITVGELFDELVHYAWTNGEPGIVFIDEVNRTNPLPGLGDIASSNPCAEQFLHPYDNCNLGSINLAEFVRDGKV</sequence>
<evidence type="ECO:0000256" key="2">
    <source>
        <dbReference type="ARBA" id="ARBA00022628"/>
    </source>
</evidence>
<dbReference type="InterPro" id="IPR000788">
    <property type="entry name" value="RNR_lg_C"/>
</dbReference>
<protein>
    <submittedName>
        <fullName evidence="8">Uncharacterized protein</fullName>
    </submittedName>
</protein>
<comment type="caution">
    <text evidence="8">The sequence shown here is derived from an EMBL/GenBank/DDBJ whole genome shotgun (WGS) entry which is preliminary data.</text>
</comment>
<dbReference type="SUPFAM" id="SSF51998">
    <property type="entry name" value="PFL-like glycyl radical enzymes"/>
    <property type="match status" value="1"/>
</dbReference>
<feature type="non-terminal residue" evidence="8">
    <location>
        <position position="336"/>
    </location>
</feature>
<evidence type="ECO:0000313" key="8">
    <source>
        <dbReference type="EMBL" id="KKL85829.1"/>
    </source>
</evidence>
<keyword evidence="4" id="KW-0170">Cobalt</keyword>
<keyword evidence="3" id="KW-0560">Oxidoreductase</keyword>
<dbReference type="GO" id="GO:0009263">
    <property type="term" value="P:deoxyribonucleotide biosynthetic process"/>
    <property type="evidence" value="ECO:0007669"/>
    <property type="project" value="InterPro"/>
</dbReference>
<keyword evidence="2" id="KW-0846">Cobalamin</keyword>
<reference evidence="8" key="1">
    <citation type="journal article" date="2015" name="Nature">
        <title>Complex archaea that bridge the gap between prokaryotes and eukaryotes.</title>
        <authorList>
            <person name="Spang A."/>
            <person name="Saw J.H."/>
            <person name="Jorgensen S.L."/>
            <person name="Zaremba-Niedzwiedzka K."/>
            <person name="Martijn J."/>
            <person name="Lind A.E."/>
            <person name="van Eijk R."/>
            <person name="Schleper C."/>
            <person name="Guy L."/>
            <person name="Ettema T.J."/>
        </authorList>
    </citation>
    <scope>NUCLEOTIDE SEQUENCE</scope>
</reference>
<comment type="cofactor">
    <cofactor evidence="1">
        <name>adenosylcob(III)alamin</name>
        <dbReference type="ChEBI" id="CHEBI:18408"/>
    </cofactor>
</comment>
<feature type="domain" description="Ribonucleotide reductase large subunit C-terminal" evidence="7">
    <location>
        <begin position="108"/>
        <end position="332"/>
    </location>
</feature>
<dbReference type="PANTHER" id="PTHR43371:SF1">
    <property type="entry name" value="RIBONUCLEOSIDE-DIPHOSPHATE REDUCTASE"/>
    <property type="match status" value="1"/>
</dbReference>
<evidence type="ECO:0000259" key="7">
    <source>
        <dbReference type="Pfam" id="PF02867"/>
    </source>
</evidence>
<evidence type="ECO:0000259" key="6">
    <source>
        <dbReference type="Pfam" id="PF00317"/>
    </source>
</evidence>
<dbReference type="AlphaFoldDB" id="A0A0F9FHH9"/>
<dbReference type="EMBL" id="LAZR01021292">
    <property type="protein sequence ID" value="KKL85829.1"/>
    <property type="molecule type" value="Genomic_DNA"/>
</dbReference>
<evidence type="ECO:0000256" key="5">
    <source>
        <dbReference type="SAM" id="MobiDB-lite"/>
    </source>
</evidence>
<dbReference type="InterPro" id="IPR050862">
    <property type="entry name" value="RdRp_reductase_class-2"/>
</dbReference>
<feature type="region of interest" description="Disordered" evidence="5">
    <location>
        <begin position="1"/>
        <end position="20"/>
    </location>
</feature>
<dbReference type="Pfam" id="PF02867">
    <property type="entry name" value="Ribonuc_red_lgC"/>
    <property type="match status" value="1"/>
</dbReference>
<dbReference type="GO" id="GO:0005524">
    <property type="term" value="F:ATP binding"/>
    <property type="evidence" value="ECO:0007669"/>
    <property type="project" value="InterPro"/>
</dbReference>